<keyword evidence="6 9" id="KW-0812">Transmembrane</keyword>
<dbReference type="PRINTS" id="PR01490">
    <property type="entry name" value="RTXTOXIND"/>
</dbReference>
<evidence type="ECO:0000313" key="12">
    <source>
        <dbReference type="EMBL" id="MBD9359929.1"/>
    </source>
</evidence>
<keyword evidence="3 9" id="KW-0813">Transport</keyword>
<evidence type="ECO:0000256" key="10">
    <source>
        <dbReference type="SAM" id="Coils"/>
    </source>
</evidence>
<protein>
    <recommendedName>
        <fullName evidence="9">Membrane fusion protein (MFP) family protein</fullName>
    </recommendedName>
</protein>
<evidence type="ECO:0000256" key="9">
    <source>
        <dbReference type="RuleBase" id="RU365093"/>
    </source>
</evidence>
<comment type="subcellular location">
    <subcellularLocation>
        <location evidence="1 9">Cell inner membrane</location>
        <topology evidence="1 9">Single-pass membrane protein</topology>
    </subcellularLocation>
</comment>
<dbReference type="InterPro" id="IPR006144">
    <property type="entry name" value="Secretion_HlyD_CS"/>
</dbReference>
<dbReference type="RefSeq" id="WP_192392751.1">
    <property type="nucleotide sequence ID" value="NZ_CAJHIU010000001.1"/>
</dbReference>
<dbReference type="NCBIfam" id="TIGR01843">
    <property type="entry name" value="type_I_hlyD"/>
    <property type="match status" value="1"/>
</dbReference>
<evidence type="ECO:0000256" key="4">
    <source>
        <dbReference type="ARBA" id="ARBA00022475"/>
    </source>
</evidence>
<keyword evidence="5 9" id="KW-0997">Cell inner membrane</keyword>
<comment type="similarity">
    <text evidence="2 9">Belongs to the membrane fusion protein (MFP) (TC 8.A.1) family.</text>
</comment>
<evidence type="ECO:0000256" key="1">
    <source>
        <dbReference type="ARBA" id="ARBA00004377"/>
    </source>
</evidence>
<evidence type="ECO:0000256" key="2">
    <source>
        <dbReference type="ARBA" id="ARBA00009477"/>
    </source>
</evidence>
<dbReference type="InterPro" id="IPR050739">
    <property type="entry name" value="MFP"/>
</dbReference>
<evidence type="ECO:0000313" key="13">
    <source>
        <dbReference type="Proteomes" id="UP000641152"/>
    </source>
</evidence>
<dbReference type="PROSITE" id="PS00543">
    <property type="entry name" value="HLYD_FAMILY"/>
    <property type="match status" value="1"/>
</dbReference>
<sequence>MSHINLNNAPGKPATNSGQLLDFQPGLLRIQRQPPHPMACVVLYSLLILLVFLLAWAAFGELDIVAVAEGKLVPSSYLKIVQPAEQGIVKDILVQEGESVEAGQVLMRMDAVYSDADRKTLTNDYHSNRLALRRIDAQLSEHPLQKDDLDPPELYGQVASQYAANIHAYRNALSQERSVLEKAQHDLTAAEQVKTKLVQTLPHYREQENAFEQLAKRGYGGRIQANEKVRERIEKEQDLLTQASVIQAAKATITQSRTHIEQITADYLRQLQADRVDVSTKLEKVRQELAKIEHRNELLELKAPQAAVIKDLATHTIGTVASPGTILMTLVPINENLRAEVWVTNEDIGFIRPGQPVKLKLAAFPFQKYGLVEASISHVSADAVDKQSSDGMSQPAEKNNKTAVPLAYRALADLRAPYLENEGQQHLLTAGMQVSAEIKLGTRTVLEYLLSPVRKAFHEAARER</sequence>
<keyword evidence="4 9" id="KW-1003">Cell membrane</keyword>
<keyword evidence="7 9" id="KW-1133">Transmembrane helix</keyword>
<dbReference type="Gene3D" id="2.40.50.100">
    <property type="match status" value="1"/>
</dbReference>
<dbReference type="EMBL" id="JACXST010000001">
    <property type="protein sequence ID" value="MBD9359929.1"/>
    <property type="molecule type" value="Genomic_DNA"/>
</dbReference>
<dbReference type="InterPro" id="IPR010129">
    <property type="entry name" value="T1SS_HlyD"/>
</dbReference>
<feature type="domain" description="AprE-like beta-barrel" evidence="11">
    <location>
        <begin position="338"/>
        <end position="440"/>
    </location>
</feature>
<dbReference type="PANTHER" id="PTHR30386">
    <property type="entry name" value="MEMBRANE FUSION SUBUNIT OF EMRAB-TOLC MULTIDRUG EFFLUX PUMP"/>
    <property type="match status" value="1"/>
</dbReference>
<proteinExistence type="inferred from homology"/>
<keyword evidence="10" id="KW-0175">Coiled coil</keyword>
<evidence type="ECO:0000259" key="11">
    <source>
        <dbReference type="Pfam" id="PF26002"/>
    </source>
</evidence>
<accession>A0ABR9D9Z9</accession>
<feature type="coiled-coil region" evidence="10">
    <location>
        <begin position="268"/>
        <end position="302"/>
    </location>
</feature>
<evidence type="ECO:0000256" key="5">
    <source>
        <dbReference type="ARBA" id="ARBA00022519"/>
    </source>
</evidence>
<feature type="transmembrane region" description="Helical" evidence="9">
    <location>
        <begin position="38"/>
        <end position="59"/>
    </location>
</feature>
<reference evidence="12 13" key="1">
    <citation type="submission" date="2020-09" db="EMBL/GenBank/DDBJ databases">
        <title>Methylomonas albis sp. nov. and Methylomonas fluvii sp. nov.: Two cold-adapted methanotrophs from the River Elbe and an amended description of Methylovulum psychrotolerans strain Eb1.</title>
        <authorList>
            <person name="Bussmann I.K."/>
            <person name="Klings K.-W."/>
            <person name="Warnstedt J."/>
            <person name="Hoppert M."/>
            <person name="Saborowski A."/>
            <person name="Horn F."/>
            <person name="Liebner S."/>
        </authorList>
    </citation>
    <scope>NUCLEOTIDE SEQUENCE [LARGE SCALE GENOMIC DNA]</scope>
    <source>
        <strain evidence="12 13">EbB</strain>
    </source>
</reference>
<evidence type="ECO:0000256" key="6">
    <source>
        <dbReference type="ARBA" id="ARBA00022692"/>
    </source>
</evidence>
<dbReference type="SUPFAM" id="SSF111369">
    <property type="entry name" value="HlyD-like secretion proteins"/>
    <property type="match status" value="1"/>
</dbReference>
<dbReference type="Pfam" id="PF26002">
    <property type="entry name" value="Beta-barrel_AprE"/>
    <property type="match status" value="1"/>
</dbReference>
<evidence type="ECO:0000256" key="8">
    <source>
        <dbReference type="ARBA" id="ARBA00023136"/>
    </source>
</evidence>
<keyword evidence="13" id="KW-1185">Reference proteome</keyword>
<dbReference type="InterPro" id="IPR058982">
    <property type="entry name" value="Beta-barrel_AprE"/>
</dbReference>
<dbReference type="Proteomes" id="UP000641152">
    <property type="component" value="Unassembled WGS sequence"/>
</dbReference>
<name>A0ABR9D9Z9_9GAMM</name>
<dbReference type="PANTHER" id="PTHR30386:SF27">
    <property type="entry name" value="MEMBRANE FUSION PROTEIN (MFP) FAMILY PROTEIN"/>
    <property type="match status" value="1"/>
</dbReference>
<comment type="caution">
    <text evidence="12">The sequence shown here is derived from an EMBL/GenBank/DDBJ whole genome shotgun (WGS) entry which is preliminary data.</text>
</comment>
<evidence type="ECO:0000256" key="3">
    <source>
        <dbReference type="ARBA" id="ARBA00022448"/>
    </source>
</evidence>
<evidence type="ECO:0000256" key="7">
    <source>
        <dbReference type="ARBA" id="ARBA00022989"/>
    </source>
</evidence>
<dbReference type="Gene3D" id="2.40.30.170">
    <property type="match status" value="1"/>
</dbReference>
<gene>
    <name evidence="12" type="ORF">EBB_05185</name>
</gene>
<keyword evidence="8 9" id="KW-0472">Membrane</keyword>
<organism evidence="12 13">
    <name type="scientific">Methylomonas fluvii</name>
    <dbReference type="NCBI Taxonomy" id="1854564"/>
    <lineage>
        <taxon>Bacteria</taxon>
        <taxon>Pseudomonadati</taxon>
        <taxon>Pseudomonadota</taxon>
        <taxon>Gammaproteobacteria</taxon>
        <taxon>Methylococcales</taxon>
        <taxon>Methylococcaceae</taxon>
        <taxon>Methylomonas</taxon>
    </lineage>
</organism>